<dbReference type="OrthoDB" id="981508at2"/>
<name>A0A291LYD8_9RHOB</name>
<proteinExistence type="predicted"/>
<dbReference type="InterPro" id="IPR037359">
    <property type="entry name" value="NST/OST"/>
</dbReference>
<dbReference type="KEGG" id="cmag:CBW24_06550"/>
<gene>
    <name evidence="2" type="ORF">CBW24_06550</name>
</gene>
<dbReference type="PANTHER" id="PTHR10605:SF56">
    <property type="entry name" value="BIFUNCTIONAL HEPARAN SULFATE N-DEACETYLASE_N-SULFOTRANSFERASE"/>
    <property type="match status" value="1"/>
</dbReference>
<dbReference type="GO" id="GO:0008146">
    <property type="term" value="F:sulfotransferase activity"/>
    <property type="evidence" value="ECO:0007669"/>
    <property type="project" value="InterPro"/>
</dbReference>
<keyword evidence="1" id="KW-0808">Transferase</keyword>
<dbReference type="Pfam" id="PF13469">
    <property type="entry name" value="Sulfotransfer_3"/>
    <property type="match status" value="1"/>
</dbReference>
<dbReference type="Proteomes" id="UP000219050">
    <property type="component" value="Chromosome"/>
</dbReference>
<evidence type="ECO:0000313" key="2">
    <source>
        <dbReference type="EMBL" id="ATI41690.1"/>
    </source>
</evidence>
<evidence type="ECO:0000256" key="1">
    <source>
        <dbReference type="ARBA" id="ARBA00022679"/>
    </source>
</evidence>
<dbReference type="Gene3D" id="3.40.50.300">
    <property type="entry name" value="P-loop containing nucleotide triphosphate hydrolases"/>
    <property type="match status" value="1"/>
</dbReference>
<dbReference type="EMBL" id="CP021404">
    <property type="protein sequence ID" value="ATI41690.1"/>
    <property type="molecule type" value="Genomic_DNA"/>
</dbReference>
<accession>A0A291LYD8</accession>
<protein>
    <recommendedName>
        <fullName evidence="4">Sulfotransferase family protein</fullName>
    </recommendedName>
</protein>
<sequence length="299" mass="33693">MAEPVLMFGVGATKAGTSWLYRYLAEHPDCAMPAVKELHFFNTLENGQVLARMDQLTESRTRHRERMRKAENGTPKFAAQKARVEGHDQLMALIGNGLDVDRYMAWMSEIRGDRALVGDITPAYSLMGEKMLRRMAGLRGGMRPRFVFLMRDPVARLWSNVRMVAARRVGSRDQGKLAQAAVEEMRAALDRPRNPAMLRSDYAGMIARLDRAVPAEATYLGFYEELFSKPEIDRLCAFLGLRAAPAKFDRIQHAGVHVDLPEDLAADARRALAPQYTAVEARMGRIPAKWNDMRMKVQG</sequence>
<organism evidence="2 3">
    <name type="scientific">Pacificitalea manganoxidans</name>
    <dbReference type="NCBI Taxonomy" id="1411902"/>
    <lineage>
        <taxon>Bacteria</taxon>
        <taxon>Pseudomonadati</taxon>
        <taxon>Pseudomonadota</taxon>
        <taxon>Alphaproteobacteria</taxon>
        <taxon>Rhodobacterales</taxon>
        <taxon>Paracoccaceae</taxon>
        <taxon>Pacificitalea</taxon>
    </lineage>
</organism>
<dbReference type="InterPro" id="IPR027417">
    <property type="entry name" value="P-loop_NTPase"/>
</dbReference>
<dbReference type="PANTHER" id="PTHR10605">
    <property type="entry name" value="HEPARAN SULFATE SULFOTRANSFERASE"/>
    <property type="match status" value="1"/>
</dbReference>
<evidence type="ECO:0008006" key="4">
    <source>
        <dbReference type="Google" id="ProtNLM"/>
    </source>
</evidence>
<dbReference type="RefSeq" id="WP_088661953.1">
    <property type="nucleotide sequence ID" value="NZ_CP021404.1"/>
</dbReference>
<evidence type="ECO:0000313" key="3">
    <source>
        <dbReference type="Proteomes" id="UP000219050"/>
    </source>
</evidence>
<reference evidence="2 3" key="1">
    <citation type="submission" date="2017-05" db="EMBL/GenBank/DDBJ databases">
        <title>Comparative genomic and metabolic analysis of manganese-oxidizing mechanisms in Celeribater manganoxidans DY25T: its adaption to the environment of polymetallic nodule.</title>
        <authorList>
            <person name="Wang X."/>
        </authorList>
    </citation>
    <scope>NUCLEOTIDE SEQUENCE [LARGE SCALE GENOMIC DNA]</scope>
    <source>
        <strain evidence="2 3">DY25</strain>
    </source>
</reference>
<dbReference type="SUPFAM" id="SSF52540">
    <property type="entry name" value="P-loop containing nucleoside triphosphate hydrolases"/>
    <property type="match status" value="1"/>
</dbReference>
<keyword evidence="3" id="KW-1185">Reference proteome</keyword>
<dbReference type="AlphaFoldDB" id="A0A291LYD8"/>